<dbReference type="InterPro" id="IPR000878">
    <property type="entry name" value="4pyrrol_Mease"/>
</dbReference>
<evidence type="ECO:0000313" key="9">
    <source>
        <dbReference type="Proteomes" id="UP000248410"/>
    </source>
</evidence>
<organism evidence="8 9">
    <name type="scientific">Acidianus sulfidivorans JP7</name>
    <dbReference type="NCBI Taxonomy" id="619593"/>
    <lineage>
        <taxon>Archaea</taxon>
        <taxon>Thermoproteota</taxon>
        <taxon>Thermoprotei</taxon>
        <taxon>Sulfolobales</taxon>
        <taxon>Sulfolobaceae</taxon>
        <taxon>Acidianus</taxon>
    </lineage>
</organism>
<evidence type="ECO:0000256" key="2">
    <source>
        <dbReference type="ARBA" id="ARBA00005879"/>
    </source>
</evidence>
<dbReference type="NCBIfam" id="TIGR01469">
    <property type="entry name" value="cobA_cysG_Cterm"/>
    <property type="match status" value="1"/>
</dbReference>
<comment type="pathway">
    <text evidence="1">Cofactor biosynthesis; adenosylcobalamin biosynthesis.</text>
</comment>
<dbReference type="EMBL" id="CP029288">
    <property type="protein sequence ID" value="AWR98177.1"/>
    <property type="molecule type" value="Genomic_DNA"/>
</dbReference>
<evidence type="ECO:0000256" key="3">
    <source>
        <dbReference type="ARBA" id="ARBA00022573"/>
    </source>
</evidence>
<proteinExistence type="inferred from homology"/>
<comment type="similarity">
    <text evidence="2">Belongs to the precorrin methyltransferase family.</text>
</comment>
<dbReference type="KEGG" id="asul:DFR86_01395"/>
<keyword evidence="3" id="KW-0169">Cobalamin biosynthesis</keyword>
<dbReference type="InterPro" id="IPR003043">
    <property type="entry name" value="Uropor_MeTrfase_CS"/>
</dbReference>
<name>A0A2U9IQD9_9CREN</name>
<dbReference type="Gene3D" id="3.30.950.10">
    <property type="entry name" value="Methyltransferase, Cobalt-precorrin-4 Transmethylase, Domain 2"/>
    <property type="match status" value="1"/>
</dbReference>
<dbReference type="InterPro" id="IPR006362">
    <property type="entry name" value="Cbl_synth_CobM/CibF"/>
</dbReference>
<keyword evidence="6" id="KW-0949">S-adenosyl-L-methionine</keyword>
<dbReference type="PANTHER" id="PTHR45790">
    <property type="entry name" value="SIROHEME SYNTHASE-RELATED"/>
    <property type="match status" value="1"/>
</dbReference>
<evidence type="ECO:0000256" key="5">
    <source>
        <dbReference type="ARBA" id="ARBA00022679"/>
    </source>
</evidence>
<evidence type="ECO:0000256" key="1">
    <source>
        <dbReference type="ARBA" id="ARBA00004953"/>
    </source>
</evidence>
<keyword evidence="4 8" id="KW-0489">Methyltransferase</keyword>
<dbReference type="InterPro" id="IPR014777">
    <property type="entry name" value="4pyrrole_Mease_sub1"/>
</dbReference>
<dbReference type="Pfam" id="PF00590">
    <property type="entry name" value="TP_methylase"/>
    <property type="match status" value="1"/>
</dbReference>
<dbReference type="SUPFAM" id="SSF53790">
    <property type="entry name" value="Tetrapyrrole methylase"/>
    <property type="match status" value="1"/>
</dbReference>
<dbReference type="PROSITE" id="PS00839">
    <property type="entry name" value="SUMT_1"/>
    <property type="match status" value="1"/>
</dbReference>
<dbReference type="Proteomes" id="UP000248410">
    <property type="component" value="Chromosome"/>
</dbReference>
<evidence type="ECO:0000313" key="8">
    <source>
        <dbReference type="EMBL" id="AWR98177.1"/>
    </source>
</evidence>
<protein>
    <submittedName>
        <fullName evidence="8">Precorrin-4 C(11)-methyltransferase</fullName>
    </submittedName>
</protein>
<dbReference type="InterPro" id="IPR050161">
    <property type="entry name" value="Siro_Cobalamin_biosynth"/>
</dbReference>
<dbReference type="GO" id="GO:0019354">
    <property type="term" value="P:siroheme biosynthetic process"/>
    <property type="evidence" value="ECO:0007669"/>
    <property type="project" value="InterPro"/>
</dbReference>
<feature type="domain" description="Tetrapyrrole methylase" evidence="7">
    <location>
        <begin position="6"/>
        <end position="213"/>
    </location>
</feature>
<dbReference type="NCBIfam" id="NF004790">
    <property type="entry name" value="PRK06136.1"/>
    <property type="match status" value="1"/>
</dbReference>
<gene>
    <name evidence="8" type="ORF">DFR86_01395</name>
</gene>
<evidence type="ECO:0000256" key="6">
    <source>
        <dbReference type="ARBA" id="ARBA00022691"/>
    </source>
</evidence>
<dbReference type="GO" id="GO:0009236">
    <property type="term" value="P:cobalamin biosynthetic process"/>
    <property type="evidence" value="ECO:0007669"/>
    <property type="project" value="UniProtKB-UniPathway"/>
</dbReference>
<evidence type="ECO:0000256" key="4">
    <source>
        <dbReference type="ARBA" id="ARBA00022603"/>
    </source>
</evidence>
<keyword evidence="5 8" id="KW-0808">Transferase</keyword>
<dbReference type="AlphaFoldDB" id="A0A2U9IQD9"/>
<accession>A0A2U9IQD9</accession>
<evidence type="ECO:0000259" key="7">
    <source>
        <dbReference type="Pfam" id="PF00590"/>
    </source>
</evidence>
<dbReference type="NCBIfam" id="TIGR01465">
    <property type="entry name" value="cobM_cbiF"/>
    <property type="match status" value="1"/>
</dbReference>
<dbReference type="OrthoDB" id="6633at2157"/>
<dbReference type="InterPro" id="IPR035996">
    <property type="entry name" value="4pyrrol_Methylase_sf"/>
</dbReference>
<dbReference type="GO" id="GO:0032259">
    <property type="term" value="P:methylation"/>
    <property type="evidence" value="ECO:0007669"/>
    <property type="project" value="UniProtKB-KW"/>
</dbReference>
<dbReference type="UniPathway" id="UPA00148"/>
<dbReference type="CDD" id="cd11641">
    <property type="entry name" value="Precorrin-4_C11-MT"/>
    <property type="match status" value="1"/>
</dbReference>
<dbReference type="Gene3D" id="3.40.1010.10">
    <property type="entry name" value="Cobalt-precorrin-4 Transmethylase, Domain 1"/>
    <property type="match status" value="1"/>
</dbReference>
<keyword evidence="9" id="KW-1185">Reference proteome</keyword>
<sequence length="334" mass="37354">MENEGKVVFVGAGPGNPELITVKARNYIEDADVILYAGSLINPEILKWARKDAELINTAELTTEEVTEIMIRKAKEGKLVVRLKSGDFSIYGALTEELWALQDAKIKYEFVPGITAALAAASSLGIELTLPKISQTVIITRASGNVPMIGSLKDFAPLIYKGASLVIYTGVHIIDKVVSELREAGIKEDQPVAVVYKATWDEEKIVRGTLSDIAEKVKKEKITRDAVILLGEILNPEKYKGKIRSSAYDPNFITGFRSNKVKDPLKYFEMRYKVDKGFGEEYLKYLILAVKEEEKNSTDKNKIKELKSKIEMVLSEAKVNPRLREEAEKILKKL</sequence>
<dbReference type="GO" id="GO:0046026">
    <property type="term" value="F:precorrin-4 C11-methyltransferase activity"/>
    <property type="evidence" value="ECO:0007669"/>
    <property type="project" value="InterPro"/>
</dbReference>
<reference evidence="8 9" key="1">
    <citation type="submission" date="2018-05" db="EMBL/GenBank/DDBJ databases">
        <title>Complete Genome Sequences of Extremely Thermoacidophilic, Metal-Mobilizing Type-Strain Members of the Archaeal Family Sulfolobaceae: Acidianus brierleyi DSM-1651T, Acidianus sulfidivorans DSM-18786T, Metallosphaera hakonensis DSM-7519T, and Metallosphaera prunae DSM-10039T.</title>
        <authorList>
            <person name="Counts J.A."/>
            <person name="Kelly R.M."/>
        </authorList>
    </citation>
    <scope>NUCLEOTIDE SEQUENCE [LARGE SCALE GENOMIC DNA]</scope>
    <source>
        <strain evidence="8 9">JP7</strain>
    </source>
</reference>
<dbReference type="PANTHER" id="PTHR45790:SF4">
    <property type="entry name" value="COBALT-PRECORRIN-4 C(11)-METHYLTRANSFERASE"/>
    <property type="match status" value="1"/>
</dbReference>
<dbReference type="InterPro" id="IPR006366">
    <property type="entry name" value="CobA/CysG_C"/>
</dbReference>
<dbReference type="InterPro" id="IPR014776">
    <property type="entry name" value="4pyrrole_Mease_sub2"/>
</dbReference>